<dbReference type="EMBL" id="UYYB01002643">
    <property type="protein sequence ID" value="VDM66356.1"/>
    <property type="molecule type" value="Genomic_DNA"/>
</dbReference>
<dbReference type="PANTHER" id="PTHR46238:SF8">
    <property type="entry name" value="ENDONUCLEASE_EXONUCLEASE_PHOSPHATASE DOMAIN-CONTAINING PROTEIN"/>
    <property type="match status" value="1"/>
</dbReference>
<organism evidence="1 2">
    <name type="scientific">Strongylus vulgaris</name>
    <name type="common">Blood worm</name>
    <dbReference type="NCBI Taxonomy" id="40348"/>
    <lineage>
        <taxon>Eukaryota</taxon>
        <taxon>Metazoa</taxon>
        <taxon>Ecdysozoa</taxon>
        <taxon>Nematoda</taxon>
        <taxon>Chromadorea</taxon>
        <taxon>Rhabditida</taxon>
        <taxon>Rhabditina</taxon>
        <taxon>Rhabditomorpha</taxon>
        <taxon>Strongyloidea</taxon>
        <taxon>Strongylidae</taxon>
        <taxon>Strongylus</taxon>
    </lineage>
</organism>
<dbReference type="AlphaFoldDB" id="A0A3P7IA50"/>
<sequence>MEENRKELEEETQRWKDQLGSYGSKLNTKKTEYMEVGGRTSETIYIDEKLIKKASTFKYLGSCISGEGGLQDKTARINASWMKWTTFTGALCNKQMPVQLESPNIPYCDPFHSAVWQ</sequence>
<protein>
    <recommendedName>
        <fullName evidence="3">Reverse transcriptase domain-containing protein</fullName>
    </recommendedName>
</protein>
<gene>
    <name evidence="1" type="ORF">SVUK_LOCUS1354</name>
</gene>
<proteinExistence type="predicted"/>
<evidence type="ECO:0000313" key="2">
    <source>
        <dbReference type="Proteomes" id="UP000270094"/>
    </source>
</evidence>
<reference evidence="1 2" key="1">
    <citation type="submission" date="2018-11" db="EMBL/GenBank/DDBJ databases">
        <authorList>
            <consortium name="Pathogen Informatics"/>
        </authorList>
    </citation>
    <scope>NUCLEOTIDE SEQUENCE [LARGE SCALE GENOMIC DNA]</scope>
</reference>
<dbReference type="PANTHER" id="PTHR46238">
    <property type="entry name" value="REVERSE TRANSCRIPTASE DOMAIN-CONTAINING PROTEIN"/>
    <property type="match status" value="1"/>
</dbReference>
<accession>A0A3P7IA50</accession>
<keyword evidence="2" id="KW-1185">Reference proteome</keyword>
<name>A0A3P7IA50_STRVU</name>
<dbReference type="Proteomes" id="UP000270094">
    <property type="component" value="Unassembled WGS sequence"/>
</dbReference>
<evidence type="ECO:0008006" key="3">
    <source>
        <dbReference type="Google" id="ProtNLM"/>
    </source>
</evidence>
<dbReference type="OrthoDB" id="5862429at2759"/>
<evidence type="ECO:0000313" key="1">
    <source>
        <dbReference type="EMBL" id="VDM66356.1"/>
    </source>
</evidence>